<gene>
    <name evidence="3" type="ORF">N7469_010864</name>
</gene>
<sequence length="498" mass="53966">MVRSDEVLNENSPLELDTIQTDKLDLASSSMAAPACNSSSGGAVAAVAPPHRSPRHITLDGRTLEGGGQLVRIALALAALTGQPVTINHVRGNRQGKTGLKASHAAAVKLLGEISGSKVTGGQVGSRSIGFEPPEFEGEATNLLVPLVSIAPKPEYNIHLPTPGSVFLIFQAIYPYLLWVGSRPGIEKIRINITGGTNGTNSPSFDYAVQVMLPNFKKLGFPAANVILHKRGWSTGKVDMGSVSFILNALSSSDTPYFPPIDILDFDRGKITRVDITILAPDDHLLGTETSAEQQTIRQYCEKQVHRTLKKALGQADPSLFDQSQLESPDEGGRIPITLAKSEATSHPARFYILLVADTREGFKIGHDALGTAQVPQRPKQPGRSKHKKTKKGAKQEMTTLEHIDEFIQGCVEGLVNEIVGLGAGAGVSNDQTSDFKAKKRSPLDQHMRDQIVVFEALGKLSVERATNRAETPEDERYWTLHTKTAQWVCREMLEGRP</sequence>
<name>A0A9W9NL61_PENCI</name>
<keyword evidence="4" id="KW-1185">Reference proteome</keyword>
<evidence type="ECO:0000259" key="2">
    <source>
        <dbReference type="Pfam" id="PF01137"/>
    </source>
</evidence>
<dbReference type="PANTHER" id="PTHR11096:SF0">
    <property type="entry name" value="RNA 3'-TERMINAL PHOSPHATE CYCLASE"/>
    <property type="match status" value="1"/>
</dbReference>
<proteinExistence type="predicted"/>
<dbReference type="GO" id="GO:0006396">
    <property type="term" value="P:RNA processing"/>
    <property type="evidence" value="ECO:0007669"/>
    <property type="project" value="InterPro"/>
</dbReference>
<feature type="region of interest" description="Disordered" evidence="1">
    <location>
        <begin position="369"/>
        <end position="395"/>
    </location>
</feature>
<dbReference type="PANTHER" id="PTHR11096">
    <property type="entry name" value="RNA 3' TERMINAL PHOSPHATE CYCLASE"/>
    <property type="match status" value="1"/>
</dbReference>
<dbReference type="GO" id="GO:0005634">
    <property type="term" value="C:nucleus"/>
    <property type="evidence" value="ECO:0007669"/>
    <property type="project" value="TreeGrafter"/>
</dbReference>
<reference evidence="3" key="1">
    <citation type="submission" date="2022-11" db="EMBL/GenBank/DDBJ databases">
        <authorList>
            <person name="Petersen C."/>
        </authorList>
    </citation>
    <scope>NUCLEOTIDE SEQUENCE</scope>
    <source>
        <strain evidence="3">IBT 23319</strain>
    </source>
</reference>
<accession>A0A9W9NL61</accession>
<dbReference type="AlphaFoldDB" id="A0A9W9NL61"/>
<dbReference type="Pfam" id="PF01137">
    <property type="entry name" value="RTC"/>
    <property type="match status" value="1"/>
</dbReference>
<comment type="caution">
    <text evidence="3">The sequence shown here is derived from an EMBL/GenBank/DDBJ whole genome shotgun (WGS) entry which is preliminary data.</text>
</comment>
<dbReference type="Gene3D" id="3.65.10.20">
    <property type="entry name" value="RNA 3'-terminal phosphate cyclase domain"/>
    <property type="match status" value="2"/>
</dbReference>
<organism evidence="3 4">
    <name type="scientific">Penicillium citrinum</name>
    <dbReference type="NCBI Taxonomy" id="5077"/>
    <lineage>
        <taxon>Eukaryota</taxon>
        <taxon>Fungi</taxon>
        <taxon>Dikarya</taxon>
        <taxon>Ascomycota</taxon>
        <taxon>Pezizomycotina</taxon>
        <taxon>Eurotiomycetes</taxon>
        <taxon>Eurotiomycetidae</taxon>
        <taxon>Eurotiales</taxon>
        <taxon>Aspergillaceae</taxon>
        <taxon>Penicillium</taxon>
    </lineage>
</organism>
<protein>
    <recommendedName>
        <fullName evidence="2">RNA 3'-terminal phosphate cyclase domain-containing protein</fullName>
    </recommendedName>
</protein>
<dbReference type="InterPro" id="IPR000228">
    <property type="entry name" value="RNA3'_term_phos_cyc"/>
</dbReference>
<evidence type="ECO:0000313" key="4">
    <source>
        <dbReference type="Proteomes" id="UP001147733"/>
    </source>
</evidence>
<evidence type="ECO:0000256" key="1">
    <source>
        <dbReference type="SAM" id="MobiDB-lite"/>
    </source>
</evidence>
<dbReference type="GeneID" id="81388936"/>
<feature type="compositionally biased region" description="Basic residues" evidence="1">
    <location>
        <begin position="381"/>
        <end position="393"/>
    </location>
</feature>
<feature type="domain" description="RNA 3'-terminal phosphate cyclase" evidence="2">
    <location>
        <begin position="64"/>
        <end position="495"/>
    </location>
</feature>
<dbReference type="SUPFAM" id="SSF55205">
    <property type="entry name" value="EPT/RTPC-like"/>
    <property type="match status" value="1"/>
</dbReference>
<dbReference type="Proteomes" id="UP001147733">
    <property type="component" value="Unassembled WGS sequence"/>
</dbReference>
<dbReference type="RefSeq" id="XP_056496900.1">
    <property type="nucleotide sequence ID" value="XM_056649769.1"/>
</dbReference>
<dbReference type="OrthoDB" id="25029at2759"/>
<dbReference type="InterPro" id="IPR013792">
    <property type="entry name" value="RNA3'P_cycl/enolpyr_Trfase_a/b"/>
</dbReference>
<evidence type="ECO:0000313" key="3">
    <source>
        <dbReference type="EMBL" id="KAJ5221977.1"/>
    </source>
</evidence>
<dbReference type="GO" id="GO:0003963">
    <property type="term" value="F:RNA-3'-phosphate cyclase activity"/>
    <property type="evidence" value="ECO:0007669"/>
    <property type="project" value="TreeGrafter"/>
</dbReference>
<dbReference type="InterPro" id="IPR023797">
    <property type="entry name" value="RNA3'_phos_cyclase_dom"/>
</dbReference>
<dbReference type="InterPro" id="IPR037136">
    <property type="entry name" value="RNA3'_phos_cyclase_dom_sf"/>
</dbReference>
<reference evidence="3" key="2">
    <citation type="journal article" date="2023" name="IMA Fungus">
        <title>Comparative genomic study of the Penicillium genus elucidates a diverse pangenome and 15 lateral gene transfer events.</title>
        <authorList>
            <person name="Petersen C."/>
            <person name="Sorensen T."/>
            <person name="Nielsen M.R."/>
            <person name="Sondergaard T.E."/>
            <person name="Sorensen J.L."/>
            <person name="Fitzpatrick D.A."/>
            <person name="Frisvad J.C."/>
            <person name="Nielsen K.L."/>
        </authorList>
    </citation>
    <scope>NUCLEOTIDE SEQUENCE</scope>
    <source>
        <strain evidence="3">IBT 23319</strain>
    </source>
</reference>
<dbReference type="EMBL" id="JAPQKT010000009">
    <property type="protein sequence ID" value="KAJ5221977.1"/>
    <property type="molecule type" value="Genomic_DNA"/>
</dbReference>